<evidence type="ECO:0000256" key="19">
    <source>
        <dbReference type="ARBA" id="ARBA00047986"/>
    </source>
</evidence>
<dbReference type="OMA" id="FMEAKHK"/>
<evidence type="ECO:0000256" key="13">
    <source>
        <dbReference type="ARBA" id="ARBA00034268"/>
    </source>
</evidence>
<dbReference type="InterPro" id="IPR045101">
    <property type="entry name" value="PTP_PTEN"/>
</dbReference>
<comment type="catalytic activity">
    <reaction evidence="16">
        <text>a 1,2-diacyl-sn-glycero-3-phospho-(1D-myo-inositol-3,4,5-trisphosphate) + H2O = a 1,2-diacyl-sn-glycero-3-phospho-(1D-myo-inositol-4,5-bisphosphate) + phosphate</text>
        <dbReference type="Rhea" id="RHEA:25017"/>
        <dbReference type="ChEBI" id="CHEBI:15377"/>
        <dbReference type="ChEBI" id="CHEBI:43474"/>
        <dbReference type="ChEBI" id="CHEBI:57836"/>
        <dbReference type="ChEBI" id="CHEBI:58456"/>
        <dbReference type="EC" id="3.1.3.67"/>
    </reaction>
    <physiologicalReaction direction="left-to-right" evidence="16">
        <dbReference type="Rhea" id="RHEA:25018"/>
    </physiologicalReaction>
</comment>
<dbReference type="SMART" id="SM01301">
    <property type="entry name" value="PTPlike_phytase"/>
    <property type="match status" value="1"/>
</dbReference>
<dbReference type="GO" id="GO:0005829">
    <property type="term" value="C:cytosol"/>
    <property type="evidence" value="ECO:0007669"/>
    <property type="project" value="TreeGrafter"/>
</dbReference>
<accession>T1K2J2</accession>
<dbReference type="PROSITE" id="PS51181">
    <property type="entry name" value="PPASE_TENSIN"/>
    <property type="match status" value="1"/>
</dbReference>
<dbReference type="GO" id="GO:0005634">
    <property type="term" value="C:nucleus"/>
    <property type="evidence" value="ECO:0007669"/>
    <property type="project" value="TreeGrafter"/>
</dbReference>
<evidence type="ECO:0000256" key="15">
    <source>
        <dbReference type="ARBA" id="ARBA00043734"/>
    </source>
</evidence>
<dbReference type="KEGG" id="tut:107359492"/>
<dbReference type="SUPFAM" id="SSF49562">
    <property type="entry name" value="C2 domain (Calcium/lipid-binding domain, CaLB)"/>
    <property type="match status" value="1"/>
</dbReference>
<feature type="compositionally biased region" description="Polar residues" evidence="22">
    <location>
        <begin position="466"/>
        <end position="477"/>
    </location>
</feature>
<evidence type="ECO:0000259" key="25">
    <source>
        <dbReference type="PROSITE" id="PS51182"/>
    </source>
</evidence>
<dbReference type="STRING" id="32264.T1K2J2"/>
<comment type="catalytic activity">
    <reaction evidence="20">
        <text>O-phospho-L-threonyl-[protein] + H2O = L-threonyl-[protein] + phosphate</text>
        <dbReference type="Rhea" id="RHEA:47004"/>
        <dbReference type="Rhea" id="RHEA-COMP:11060"/>
        <dbReference type="Rhea" id="RHEA-COMP:11605"/>
        <dbReference type="ChEBI" id="CHEBI:15377"/>
        <dbReference type="ChEBI" id="CHEBI:30013"/>
        <dbReference type="ChEBI" id="CHEBI:43474"/>
        <dbReference type="ChEBI" id="CHEBI:61977"/>
        <dbReference type="EC" id="3.1.3.16"/>
    </reaction>
    <physiologicalReaction direction="left-to-right" evidence="20">
        <dbReference type="Rhea" id="RHEA:47005"/>
    </physiologicalReaction>
</comment>
<comment type="subcellular location">
    <subcellularLocation>
        <location evidence="1">Cell projection</location>
        <location evidence="1">Neuron projection</location>
    </subcellularLocation>
    <subcellularLocation>
        <location evidence="2">Cytoplasm</location>
    </subcellularLocation>
</comment>
<feature type="domain" description="Tyrosine specific protein phosphatases" evidence="23">
    <location>
        <begin position="109"/>
        <end position="166"/>
    </location>
</feature>
<dbReference type="Gene3D" id="2.60.40.1110">
    <property type="match status" value="1"/>
</dbReference>
<evidence type="ECO:0000256" key="6">
    <source>
        <dbReference type="ARBA" id="ARBA00013081"/>
    </source>
</evidence>
<evidence type="ECO:0000256" key="1">
    <source>
        <dbReference type="ARBA" id="ARBA00004487"/>
    </source>
</evidence>
<evidence type="ECO:0000256" key="4">
    <source>
        <dbReference type="ARBA" id="ARBA00013015"/>
    </source>
</evidence>
<dbReference type="FunFam" id="3.90.190.10:FF:000029">
    <property type="entry name" value="Phosphatidylinositol 3,4,5-trisphosphate 3-phosphatase and dual-specificity protein phosphatase PTEN"/>
    <property type="match status" value="1"/>
</dbReference>
<comment type="catalytic activity">
    <reaction evidence="13">
        <text>1,2-dioctanoyl-sn-glycero-3-phospho-(1D-myo-inositol-3,4,5-trisphosphate) + H2O = 1,2-dioctanoyl-sn-glycero-3-phospho-(1D-myo-inositol-4,5-bisphosphate) + phosphate</text>
        <dbReference type="Rhea" id="RHEA:43552"/>
        <dbReference type="ChEBI" id="CHEBI:15377"/>
        <dbReference type="ChEBI" id="CHEBI:43474"/>
        <dbReference type="ChEBI" id="CHEBI:83416"/>
        <dbReference type="ChEBI" id="CHEBI:83419"/>
    </reaction>
    <physiologicalReaction direction="left-to-right" evidence="13">
        <dbReference type="Rhea" id="RHEA:43553"/>
    </physiologicalReaction>
</comment>
<dbReference type="PANTHER" id="PTHR12305:SF81">
    <property type="entry name" value="PHOSPHATIDYLINOSITOL 3,4,5-TRISPHOSPHATE 3-PHOSPHATASE AND DUAL-SPECIFICITY PROTEIN PHOSPHATASE PTEN"/>
    <property type="match status" value="1"/>
</dbReference>
<sequence>MIFTFSMMTSTLKTIVSKKKKRYQANGFDLDLSYILPNLIAMGFPAERFERVFRNNIEDVVKFMEAKHKDHYFIYNLCSERSYDHSKFHNRVAVFPIDDHNPPPFELIKQFCQDVNRWLKLDSRNVAAIHCKAGKGRTGVMVCAYIIHTNKEMDADSALNLYAEKRTHNRRGVTIPSQRRYVHYYERLVKSGNEYKKTPLYLRCIRMDPMPLSLKTNLAPSIVIWEGKQIVFKGCLQWRRWQDSGIYGEFHSPPRLNGDIKVEVYNGKVDFSANHNKVKGDRLFTFWFNTFFVKLESSTVTYTSIPSIQTPLATNKTKTLNISKPVPIPLSTDPSNTLGTPSTNNGKVPGKFKVTSSPPSPSSSRSRSRSTTNFFVMMLNNLENSTPRDENKSSSASSHINCGTICISPSSNLTSNYNCVTIPKVNGIAFNSISDQSSSPQATKGKPSIYNSSSSFNSSSIDPRKNSLSGSNTSEISQEDFTLNLKREDLDKLSKSLNPDFQIMLQFNENLEPKQRAHLESNNLSANSLAIRRKSFHTLDRGRYEPSKNEFLLVNPETLNGPNLHRSFIADTDLVVTDGDTGESDDD</sequence>
<keyword evidence="11" id="KW-0966">Cell projection</keyword>
<feature type="domain" description="Phosphatase tensin-type" evidence="24">
    <location>
        <begin position="21"/>
        <end position="192"/>
    </location>
</feature>
<evidence type="ECO:0000256" key="20">
    <source>
        <dbReference type="ARBA" id="ARBA00048832"/>
    </source>
</evidence>
<protein>
    <recommendedName>
        <fullName evidence="14">Phosphatidylinositol 3,4,5-trisphosphate 3-phosphatase and dual-specificity protein phosphatase PTEN</fullName>
        <ecNumber evidence="6">3.1.3.16</ecNumber>
        <ecNumber evidence="5">3.1.3.48</ecNumber>
        <ecNumber evidence="4">3.1.3.67</ecNumber>
    </recommendedName>
    <alternativeName>
        <fullName evidence="18">Inositol polyphosphate 3-phosphatase</fullName>
    </alternativeName>
</protein>
<feature type="compositionally biased region" description="Polar residues" evidence="22">
    <location>
        <begin position="332"/>
        <end position="346"/>
    </location>
</feature>
<keyword evidence="10" id="KW-0443">Lipid metabolism</keyword>
<comment type="catalytic activity">
    <reaction evidence="17">
        <text>1D-myo-inositol 1,3,4,5,6-pentakisphosphate + H2O = 1D-myo-inositol 1,4,5,6-tetrakisphosphate + phosphate</text>
        <dbReference type="Rhea" id="RHEA:77143"/>
        <dbReference type="ChEBI" id="CHEBI:15377"/>
        <dbReference type="ChEBI" id="CHEBI:43474"/>
        <dbReference type="ChEBI" id="CHEBI:57627"/>
        <dbReference type="ChEBI" id="CHEBI:57733"/>
    </reaction>
    <physiologicalReaction direction="left-to-right" evidence="17">
        <dbReference type="Rhea" id="RHEA:77144"/>
    </physiologicalReaction>
</comment>
<feature type="compositionally biased region" description="Low complexity" evidence="22">
    <location>
        <begin position="448"/>
        <end position="461"/>
    </location>
</feature>
<evidence type="ECO:0000313" key="26">
    <source>
        <dbReference type="EnsemblMetazoa" id="tetur04g05240.1"/>
    </source>
</evidence>
<feature type="region of interest" description="Disordered" evidence="22">
    <location>
        <begin position="324"/>
        <end position="370"/>
    </location>
</feature>
<evidence type="ECO:0000256" key="3">
    <source>
        <dbReference type="ARBA" id="ARBA00007881"/>
    </source>
</evidence>
<evidence type="ECO:0000256" key="2">
    <source>
        <dbReference type="ARBA" id="ARBA00004496"/>
    </source>
</evidence>
<comment type="catalytic activity">
    <reaction evidence="19">
        <text>O-phospho-L-seryl-[protein] + H2O = L-seryl-[protein] + phosphate</text>
        <dbReference type="Rhea" id="RHEA:20629"/>
        <dbReference type="Rhea" id="RHEA-COMP:9863"/>
        <dbReference type="Rhea" id="RHEA-COMP:11604"/>
        <dbReference type="ChEBI" id="CHEBI:15377"/>
        <dbReference type="ChEBI" id="CHEBI:29999"/>
        <dbReference type="ChEBI" id="CHEBI:43474"/>
        <dbReference type="ChEBI" id="CHEBI:83421"/>
        <dbReference type="EC" id="3.1.3.16"/>
    </reaction>
    <physiologicalReaction direction="left-to-right" evidence="19">
        <dbReference type="Rhea" id="RHEA:20630"/>
    </physiologicalReaction>
</comment>
<evidence type="ECO:0000256" key="12">
    <source>
        <dbReference type="ARBA" id="ARBA00034256"/>
    </source>
</evidence>
<dbReference type="SUPFAM" id="SSF52799">
    <property type="entry name" value="(Phosphotyrosine protein) phosphatases II"/>
    <property type="match status" value="1"/>
</dbReference>
<evidence type="ECO:0000256" key="17">
    <source>
        <dbReference type="ARBA" id="ARBA00043762"/>
    </source>
</evidence>
<gene>
    <name evidence="26" type="primary">107359492</name>
</gene>
<dbReference type="Pfam" id="PF10409">
    <property type="entry name" value="PTEN_C2"/>
    <property type="match status" value="1"/>
</dbReference>
<dbReference type="EC" id="3.1.3.67" evidence="4"/>
<evidence type="ECO:0000256" key="8">
    <source>
        <dbReference type="ARBA" id="ARBA00022801"/>
    </source>
</evidence>
<dbReference type="SMART" id="SM00404">
    <property type="entry name" value="PTPc_motif"/>
    <property type="match status" value="1"/>
</dbReference>
<dbReference type="GO" id="GO:0004722">
    <property type="term" value="F:protein serine/threonine phosphatase activity"/>
    <property type="evidence" value="ECO:0007669"/>
    <property type="project" value="UniProtKB-EC"/>
</dbReference>
<dbReference type="GO" id="GO:0016314">
    <property type="term" value="F:phosphatidylinositol-3,4,5-trisphosphate 3-phosphatase activity"/>
    <property type="evidence" value="ECO:0007669"/>
    <property type="project" value="UniProtKB-EC"/>
</dbReference>
<comment type="catalytic activity">
    <reaction evidence="15">
        <text>1D-myo-inositol 1,3,4,5-tetrakisphosphate + H2O = 1D-myo-inositol 1,4,5-trisphosphate + phosphate</text>
        <dbReference type="Rhea" id="RHEA:77155"/>
        <dbReference type="ChEBI" id="CHEBI:15377"/>
        <dbReference type="ChEBI" id="CHEBI:43474"/>
        <dbReference type="ChEBI" id="CHEBI:57895"/>
        <dbReference type="ChEBI" id="CHEBI:203600"/>
    </reaction>
    <physiologicalReaction direction="left-to-right" evidence="15">
        <dbReference type="Rhea" id="RHEA:77156"/>
    </physiologicalReaction>
</comment>
<name>T1K2J2_TETUR</name>
<dbReference type="GO" id="GO:0050793">
    <property type="term" value="P:regulation of developmental process"/>
    <property type="evidence" value="ECO:0007669"/>
    <property type="project" value="UniProtKB-ARBA"/>
</dbReference>
<dbReference type="PANTHER" id="PTHR12305">
    <property type="entry name" value="PHOSPHATASE WITH HOMOLOGY TO TENSIN"/>
    <property type="match status" value="1"/>
</dbReference>
<reference evidence="27" key="1">
    <citation type="submission" date="2011-08" db="EMBL/GenBank/DDBJ databases">
        <authorList>
            <person name="Rombauts S."/>
        </authorList>
    </citation>
    <scope>NUCLEOTIDE SEQUENCE</scope>
    <source>
        <strain evidence="27">London</strain>
    </source>
</reference>
<evidence type="ECO:0000256" key="5">
    <source>
        <dbReference type="ARBA" id="ARBA00013064"/>
    </source>
</evidence>
<evidence type="ECO:0000256" key="18">
    <source>
        <dbReference type="ARBA" id="ARBA00044309"/>
    </source>
</evidence>
<evidence type="ECO:0000256" key="14">
    <source>
        <dbReference type="ARBA" id="ARBA00034338"/>
    </source>
</evidence>
<evidence type="ECO:0000259" key="23">
    <source>
        <dbReference type="PROSITE" id="PS50056"/>
    </source>
</evidence>
<dbReference type="GO" id="GO:0004725">
    <property type="term" value="F:protein tyrosine phosphatase activity"/>
    <property type="evidence" value="ECO:0007669"/>
    <property type="project" value="UniProtKB-EC"/>
</dbReference>
<dbReference type="InterPro" id="IPR029021">
    <property type="entry name" value="Prot-tyrosine_phosphatase-like"/>
</dbReference>
<dbReference type="SMART" id="SM01326">
    <property type="entry name" value="PTEN_C2"/>
    <property type="match status" value="1"/>
</dbReference>
<dbReference type="GO" id="GO:0043005">
    <property type="term" value="C:neuron projection"/>
    <property type="evidence" value="ECO:0007669"/>
    <property type="project" value="UniProtKB-SubCell"/>
</dbReference>
<comment type="similarity">
    <text evidence="3">Belongs to the PTEN phosphatase protein family.</text>
</comment>
<dbReference type="EC" id="3.1.3.48" evidence="5"/>
<dbReference type="InterPro" id="IPR035892">
    <property type="entry name" value="C2_domain_sf"/>
</dbReference>
<evidence type="ECO:0000259" key="24">
    <source>
        <dbReference type="PROSITE" id="PS51181"/>
    </source>
</evidence>
<evidence type="ECO:0000256" key="11">
    <source>
        <dbReference type="ARBA" id="ARBA00023273"/>
    </source>
</evidence>
<dbReference type="EMBL" id="CAEY01001363">
    <property type="status" value="NOT_ANNOTATED_CDS"/>
    <property type="molecule type" value="Genomic_DNA"/>
</dbReference>
<evidence type="ECO:0000256" key="7">
    <source>
        <dbReference type="ARBA" id="ARBA00022490"/>
    </source>
</evidence>
<dbReference type="GO" id="GO:0046856">
    <property type="term" value="P:phosphatidylinositol dephosphorylation"/>
    <property type="evidence" value="ECO:0007669"/>
    <property type="project" value="TreeGrafter"/>
</dbReference>
<keyword evidence="8" id="KW-0378">Hydrolase</keyword>
<dbReference type="InterPro" id="IPR014020">
    <property type="entry name" value="Tensin_C2-dom"/>
</dbReference>
<dbReference type="InterPro" id="IPR051281">
    <property type="entry name" value="Dual-spec_lipid-protein_phosph"/>
</dbReference>
<dbReference type="GO" id="GO:0008285">
    <property type="term" value="P:negative regulation of cell population proliferation"/>
    <property type="evidence" value="ECO:0007669"/>
    <property type="project" value="TreeGrafter"/>
</dbReference>
<keyword evidence="9" id="KW-0904">Protein phosphatase</keyword>
<evidence type="ECO:0000256" key="16">
    <source>
        <dbReference type="ARBA" id="ARBA00043760"/>
    </source>
</evidence>
<reference evidence="26" key="2">
    <citation type="submission" date="2015-06" db="UniProtKB">
        <authorList>
            <consortium name="EnsemblMetazoa"/>
        </authorList>
    </citation>
    <scope>IDENTIFICATION</scope>
</reference>
<evidence type="ECO:0000256" key="22">
    <source>
        <dbReference type="SAM" id="MobiDB-lite"/>
    </source>
</evidence>
<dbReference type="GO" id="GO:0005886">
    <property type="term" value="C:plasma membrane"/>
    <property type="evidence" value="ECO:0007669"/>
    <property type="project" value="TreeGrafter"/>
</dbReference>
<keyword evidence="27" id="KW-1185">Reference proteome</keyword>
<dbReference type="GO" id="GO:0051896">
    <property type="term" value="P:regulation of phosphatidylinositol 3-kinase/protein kinase B signal transduction"/>
    <property type="evidence" value="ECO:0007669"/>
    <property type="project" value="TreeGrafter"/>
</dbReference>
<feature type="domain" description="C2 tensin-type" evidence="25">
    <location>
        <begin position="197"/>
        <end position="361"/>
    </location>
</feature>
<comment type="catalytic activity">
    <reaction evidence="21">
        <text>O-phospho-L-tyrosyl-[protein] + H2O = L-tyrosyl-[protein] + phosphate</text>
        <dbReference type="Rhea" id="RHEA:10684"/>
        <dbReference type="Rhea" id="RHEA-COMP:10136"/>
        <dbReference type="Rhea" id="RHEA-COMP:20101"/>
        <dbReference type="ChEBI" id="CHEBI:15377"/>
        <dbReference type="ChEBI" id="CHEBI:43474"/>
        <dbReference type="ChEBI" id="CHEBI:46858"/>
        <dbReference type="ChEBI" id="CHEBI:61978"/>
        <dbReference type="EC" id="3.1.3.48"/>
    </reaction>
    <physiologicalReaction direction="left-to-right" evidence="21">
        <dbReference type="Rhea" id="RHEA:10685"/>
    </physiologicalReaction>
</comment>
<dbReference type="GO" id="GO:0043491">
    <property type="term" value="P:phosphatidylinositol 3-kinase/protein kinase B signal transduction"/>
    <property type="evidence" value="ECO:0007669"/>
    <property type="project" value="TreeGrafter"/>
</dbReference>
<dbReference type="Pfam" id="PF22785">
    <property type="entry name" value="Tc-R-P"/>
    <property type="match status" value="1"/>
</dbReference>
<dbReference type="InterPro" id="IPR029023">
    <property type="entry name" value="Tensin_phosphatase"/>
</dbReference>
<dbReference type="Proteomes" id="UP000015104">
    <property type="component" value="Unassembled WGS sequence"/>
</dbReference>
<dbReference type="OrthoDB" id="16692at2759"/>
<dbReference type="PROSITE" id="PS00383">
    <property type="entry name" value="TYR_PHOSPHATASE_1"/>
    <property type="match status" value="1"/>
</dbReference>
<evidence type="ECO:0000256" key="9">
    <source>
        <dbReference type="ARBA" id="ARBA00022912"/>
    </source>
</evidence>
<dbReference type="PROSITE" id="PS51182">
    <property type="entry name" value="C2_TENSIN"/>
    <property type="match status" value="1"/>
</dbReference>
<keyword evidence="7" id="KW-0963">Cytoplasm</keyword>
<dbReference type="Gene3D" id="3.90.190.10">
    <property type="entry name" value="Protein tyrosine phosphatase superfamily"/>
    <property type="match status" value="1"/>
</dbReference>
<dbReference type="eggNOG" id="KOG2283">
    <property type="taxonomic scope" value="Eukaryota"/>
</dbReference>
<dbReference type="PROSITE" id="PS50056">
    <property type="entry name" value="TYR_PHOSPHATASE_2"/>
    <property type="match status" value="1"/>
</dbReference>
<comment type="catalytic activity">
    <reaction evidence="12">
        <text>1,2-dihexadecanoyl-sn-glycero-3-phospho-(1D-myo-inositol-3,4,5-trisphosphate) + H2O = 1,2-dihexadecanoyl-sn-glycero-3-phospho-(1D-myo-inositol-4,5-bisphosphate) + phosphate</text>
        <dbReference type="Rhea" id="RHEA:43560"/>
        <dbReference type="ChEBI" id="CHEBI:15377"/>
        <dbReference type="ChEBI" id="CHEBI:43474"/>
        <dbReference type="ChEBI" id="CHEBI:83420"/>
        <dbReference type="ChEBI" id="CHEBI:83423"/>
    </reaction>
    <physiologicalReaction direction="left-to-right" evidence="12">
        <dbReference type="Rhea" id="RHEA:43561"/>
    </physiologicalReaction>
</comment>
<dbReference type="InterPro" id="IPR003595">
    <property type="entry name" value="Tyr_Pase_cat"/>
</dbReference>
<dbReference type="CDD" id="cd14509">
    <property type="entry name" value="PTP_PTEN"/>
    <property type="match status" value="1"/>
</dbReference>
<dbReference type="GO" id="GO:0048870">
    <property type="term" value="P:cell motility"/>
    <property type="evidence" value="ECO:0007669"/>
    <property type="project" value="TreeGrafter"/>
</dbReference>
<dbReference type="EnsemblMetazoa" id="tetur04g05240.1">
    <property type="protein sequence ID" value="tetur04g05240.1"/>
    <property type="gene ID" value="tetur04g05240"/>
</dbReference>
<dbReference type="InterPro" id="IPR016130">
    <property type="entry name" value="Tyr_Pase_AS"/>
</dbReference>
<evidence type="ECO:0000256" key="21">
    <source>
        <dbReference type="ARBA" id="ARBA00051341"/>
    </source>
</evidence>
<proteinExistence type="inferred from homology"/>
<dbReference type="AlphaFoldDB" id="T1K2J2"/>
<evidence type="ECO:0000313" key="27">
    <source>
        <dbReference type="Proteomes" id="UP000015104"/>
    </source>
</evidence>
<organism evidence="26 27">
    <name type="scientific">Tetranychus urticae</name>
    <name type="common">Two-spotted spider mite</name>
    <dbReference type="NCBI Taxonomy" id="32264"/>
    <lineage>
        <taxon>Eukaryota</taxon>
        <taxon>Metazoa</taxon>
        <taxon>Ecdysozoa</taxon>
        <taxon>Arthropoda</taxon>
        <taxon>Chelicerata</taxon>
        <taxon>Arachnida</taxon>
        <taxon>Acari</taxon>
        <taxon>Acariformes</taxon>
        <taxon>Trombidiformes</taxon>
        <taxon>Prostigmata</taxon>
        <taxon>Eleutherengona</taxon>
        <taxon>Raphignathae</taxon>
        <taxon>Tetranychoidea</taxon>
        <taxon>Tetranychidae</taxon>
        <taxon>Tetranychus</taxon>
    </lineage>
</organism>
<feature type="region of interest" description="Disordered" evidence="22">
    <location>
        <begin position="435"/>
        <end position="477"/>
    </location>
</feature>
<dbReference type="EC" id="3.1.3.16" evidence="6"/>
<dbReference type="InterPro" id="IPR000387">
    <property type="entry name" value="Tyr_Pase_dom"/>
</dbReference>
<evidence type="ECO:0000256" key="10">
    <source>
        <dbReference type="ARBA" id="ARBA00023098"/>
    </source>
</evidence>
<dbReference type="HOGENOM" id="CLU_020105_5_1_1"/>